<dbReference type="EMBL" id="SNWM01000005">
    <property type="protein sequence ID" value="TDO20128.1"/>
    <property type="molecule type" value="Genomic_DNA"/>
</dbReference>
<evidence type="ECO:0000313" key="2">
    <source>
        <dbReference type="EMBL" id="TDO20128.1"/>
    </source>
</evidence>
<dbReference type="AlphaFoldDB" id="A0A4R6IEQ6"/>
<name>A0A4R6IEQ6_9SPHI</name>
<reference evidence="2 3" key="1">
    <citation type="submission" date="2019-03" db="EMBL/GenBank/DDBJ databases">
        <title>Genomic Encyclopedia of Archaeal and Bacterial Type Strains, Phase II (KMG-II): from individual species to whole genera.</title>
        <authorList>
            <person name="Goeker M."/>
        </authorList>
    </citation>
    <scope>NUCLEOTIDE SEQUENCE [LARGE SCALE GENOMIC DNA]</scope>
    <source>
        <strain evidence="2 3">DSM 19034</strain>
    </source>
</reference>
<gene>
    <name evidence="2" type="ORF">CLV32_3887</name>
</gene>
<evidence type="ECO:0000313" key="3">
    <source>
        <dbReference type="Proteomes" id="UP000295499"/>
    </source>
</evidence>
<sequence length="375" mass="43050">MKLLVYVPILTPRIKYIFNFIFTEVLQTQIGFTSVLAEFQASDIPKISYANRPVGNEIFFKNADLLLEHKIARPTIKTTAFGDTIVPFAVADSTLPFDVFAAAFYFVTRYEEYLPHTPDPDGCFPVRLSLQNKLKLLEIPVVDAWALIIKNIIIKRYPNILFFKKTFHFQSLVCMYPDCGTTGSGFRNGAAAIIKKVTGLFRTSLTEEAQLAEIQAAIDKMEKPYAEKSRFFYKTTSSGAEECYGQISLPASYLKLLKYEVTKDYRMGYTKTPGFRAGTCTPFFWYDLQLEKTTHLLVHPVVINDLSLPEKNIHAKEVLHKWKDILDTVKLLEGHYYMVWHQNHFAPGEKGKTVRKLYHDMLANFLTPTYDFQPQ</sequence>
<organism evidence="2 3">
    <name type="scientific">Pedobacter duraquae</name>
    <dbReference type="NCBI Taxonomy" id="425511"/>
    <lineage>
        <taxon>Bacteria</taxon>
        <taxon>Pseudomonadati</taxon>
        <taxon>Bacteroidota</taxon>
        <taxon>Sphingobacteriia</taxon>
        <taxon>Sphingobacteriales</taxon>
        <taxon>Sphingobacteriaceae</taxon>
        <taxon>Pedobacter</taxon>
    </lineage>
</organism>
<dbReference type="OrthoDB" id="5573484at2"/>
<accession>A0A4R6IEQ6</accession>
<dbReference type="Proteomes" id="UP000295499">
    <property type="component" value="Unassembled WGS sequence"/>
</dbReference>
<evidence type="ECO:0000259" key="1">
    <source>
        <dbReference type="Pfam" id="PF23019"/>
    </source>
</evidence>
<keyword evidence="3" id="KW-1185">Reference proteome</keyword>
<feature type="domain" description="DUF7033" evidence="1">
    <location>
        <begin position="95"/>
        <end position="172"/>
    </location>
</feature>
<dbReference type="Pfam" id="PF23019">
    <property type="entry name" value="DUF7033"/>
    <property type="match status" value="1"/>
</dbReference>
<protein>
    <recommendedName>
        <fullName evidence="1">DUF7033 domain-containing protein</fullName>
    </recommendedName>
</protein>
<dbReference type="RefSeq" id="WP_133558458.1">
    <property type="nucleotide sequence ID" value="NZ_SNWM01000005.1"/>
</dbReference>
<proteinExistence type="predicted"/>
<comment type="caution">
    <text evidence="2">The sequence shown here is derived from an EMBL/GenBank/DDBJ whole genome shotgun (WGS) entry which is preliminary data.</text>
</comment>
<dbReference type="InterPro" id="IPR054297">
    <property type="entry name" value="DUF7033"/>
</dbReference>